<evidence type="ECO:0000256" key="3">
    <source>
        <dbReference type="ARBA" id="ARBA00022692"/>
    </source>
</evidence>
<dbReference type="InterPro" id="IPR026265">
    <property type="entry name" value="LptC"/>
</dbReference>
<protein>
    <submittedName>
        <fullName evidence="6">LPS export ABC transporter periplasmic protein LptC</fullName>
    </submittedName>
</protein>
<keyword evidence="5" id="KW-0472">Membrane</keyword>
<evidence type="ECO:0000256" key="2">
    <source>
        <dbReference type="ARBA" id="ARBA00022519"/>
    </source>
</evidence>
<evidence type="ECO:0000313" key="6">
    <source>
        <dbReference type="EMBL" id="MBM0107951.1"/>
    </source>
</evidence>
<dbReference type="PANTHER" id="PTHR37481:SF1">
    <property type="entry name" value="LIPOPOLYSACCHARIDE EXPORT SYSTEM PROTEIN LPTC"/>
    <property type="match status" value="1"/>
</dbReference>
<comment type="caution">
    <text evidence="6">The sequence shown here is derived from an EMBL/GenBank/DDBJ whole genome shotgun (WGS) entry which is preliminary data.</text>
</comment>
<evidence type="ECO:0000313" key="7">
    <source>
        <dbReference type="Proteomes" id="UP000661077"/>
    </source>
</evidence>
<keyword evidence="1" id="KW-1003">Cell membrane</keyword>
<keyword evidence="4" id="KW-1133">Transmembrane helix</keyword>
<keyword evidence="2" id="KW-0997">Cell inner membrane</keyword>
<dbReference type="NCBIfam" id="TIGR04409">
    <property type="entry name" value="LptC_YrbK"/>
    <property type="match status" value="1"/>
</dbReference>
<proteinExistence type="predicted"/>
<name>A0ABS1X401_9GAMM</name>
<dbReference type="Proteomes" id="UP000661077">
    <property type="component" value="Unassembled WGS sequence"/>
</dbReference>
<keyword evidence="7" id="KW-1185">Reference proteome</keyword>
<dbReference type="Pfam" id="PF06835">
    <property type="entry name" value="LptC"/>
    <property type="match status" value="1"/>
</dbReference>
<reference evidence="6 7" key="1">
    <citation type="journal article" date="2021" name="Int. J. Syst. Evol. Microbiol.">
        <title>Steroidobacter gossypii sp. nov., isolated from soil of cotton cropping field.</title>
        <authorList>
            <person name="Huang R."/>
            <person name="Yang S."/>
            <person name="Zhen C."/>
            <person name="Liu W."/>
        </authorList>
    </citation>
    <scope>NUCLEOTIDE SEQUENCE [LARGE SCALE GENOMIC DNA]</scope>
    <source>
        <strain evidence="6 7">S1-65</strain>
    </source>
</reference>
<keyword evidence="3" id="KW-0812">Transmembrane</keyword>
<dbReference type="RefSeq" id="WP_203170061.1">
    <property type="nucleotide sequence ID" value="NZ_JAEVLS010000006.1"/>
</dbReference>
<gene>
    <name evidence="6" type="primary">lptC</name>
    <name evidence="6" type="ORF">JM946_24720</name>
</gene>
<accession>A0ABS1X401</accession>
<dbReference type="InterPro" id="IPR010664">
    <property type="entry name" value="LipoPS_assembly_LptC-rel"/>
</dbReference>
<sequence>MNWRWVSLAAALAAIVIGYGAFVDDGGMPMASHEMPEQPGYYLKDAVILRTREDGTPGVELIARRIQQQLTRPSRAEAITMESVRVNYFGKEDWQWALTADTGLVPPNSRVVQLEGNVELRSLEGNANAYLSTNELAIDTEKNIAYSTRSPVQMRFGQHAMTVKSLRADLTSEKLRLETVNGRFDPTTEQVRRPR</sequence>
<organism evidence="6 7">
    <name type="scientific">Steroidobacter gossypii</name>
    <dbReference type="NCBI Taxonomy" id="2805490"/>
    <lineage>
        <taxon>Bacteria</taxon>
        <taxon>Pseudomonadati</taxon>
        <taxon>Pseudomonadota</taxon>
        <taxon>Gammaproteobacteria</taxon>
        <taxon>Steroidobacterales</taxon>
        <taxon>Steroidobacteraceae</taxon>
        <taxon>Steroidobacter</taxon>
    </lineage>
</organism>
<dbReference type="InterPro" id="IPR052363">
    <property type="entry name" value="LPS_export_LptC"/>
</dbReference>
<dbReference type="Gene3D" id="2.60.450.10">
    <property type="entry name" value="Lipopolysaccharide (LPS) transport protein A like domain"/>
    <property type="match status" value="1"/>
</dbReference>
<evidence type="ECO:0000256" key="5">
    <source>
        <dbReference type="ARBA" id="ARBA00023136"/>
    </source>
</evidence>
<evidence type="ECO:0000256" key="1">
    <source>
        <dbReference type="ARBA" id="ARBA00022475"/>
    </source>
</evidence>
<dbReference type="PANTHER" id="PTHR37481">
    <property type="entry name" value="LIPOPOLYSACCHARIDE EXPORT SYSTEM PROTEIN LPTC"/>
    <property type="match status" value="1"/>
</dbReference>
<evidence type="ECO:0000256" key="4">
    <source>
        <dbReference type="ARBA" id="ARBA00022989"/>
    </source>
</evidence>
<dbReference type="EMBL" id="JAEVLS010000006">
    <property type="protein sequence ID" value="MBM0107951.1"/>
    <property type="molecule type" value="Genomic_DNA"/>
</dbReference>